<evidence type="ECO:0000313" key="1">
    <source>
        <dbReference type="EMBL" id="KAK3586414.1"/>
    </source>
</evidence>
<comment type="caution">
    <text evidence="1">The sequence shown here is derived from an EMBL/GenBank/DDBJ whole genome shotgun (WGS) entry which is preliminary data.</text>
</comment>
<sequence>MRNEKKEGFPTILLRLYFARPVGDISPMPTGVEMEAQRAKQYTKAIVTSTSSAPVDHTLLHQDYDSKVHVAIVTKMLLLVIGSLRTRRSTKKGNPKNSTLFLYVLGKAVIQLRLHFIPNNMLNRIPSRKIY</sequence>
<organism evidence="1 2">
    <name type="scientific">Potamilus streckersoni</name>
    <dbReference type="NCBI Taxonomy" id="2493646"/>
    <lineage>
        <taxon>Eukaryota</taxon>
        <taxon>Metazoa</taxon>
        <taxon>Spiralia</taxon>
        <taxon>Lophotrochozoa</taxon>
        <taxon>Mollusca</taxon>
        <taxon>Bivalvia</taxon>
        <taxon>Autobranchia</taxon>
        <taxon>Heteroconchia</taxon>
        <taxon>Palaeoheterodonta</taxon>
        <taxon>Unionida</taxon>
        <taxon>Unionoidea</taxon>
        <taxon>Unionidae</taxon>
        <taxon>Ambleminae</taxon>
        <taxon>Lampsilini</taxon>
        <taxon>Potamilus</taxon>
    </lineage>
</organism>
<proteinExistence type="predicted"/>
<reference evidence="1" key="3">
    <citation type="submission" date="2023-05" db="EMBL/GenBank/DDBJ databases">
        <authorList>
            <person name="Smith C.H."/>
        </authorList>
    </citation>
    <scope>NUCLEOTIDE SEQUENCE</scope>
    <source>
        <strain evidence="1">CHS0354</strain>
        <tissue evidence="1">Mantle</tissue>
    </source>
</reference>
<accession>A0AAE0S779</accession>
<reference evidence="1" key="2">
    <citation type="journal article" date="2021" name="Genome Biol. Evol.">
        <title>Developing a high-quality reference genome for a parasitic bivalve with doubly uniparental inheritance (Bivalvia: Unionida).</title>
        <authorList>
            <person name="Smith C.H."/>
        </authorList>
    </citation>
    <scope>NUCLEOTIDE SEQUENCE</scope>
    <source>
        <strain evidence="1">CHS0354</strain>
        <tissue evidence="1">Mantle</tissue>
    </source>
</reference>
<dbReference type="Proteomes" id="UP001195483">
    <property type="component" value="Unassembled WGS sequence"/>
</dbReference>
<dbReference type="AlphaFoldDB" id="A0AAE0S779"/>
<name>A0AAE0S779_9BIVA</name>
<evidence type="ECO:0000313" key="2">
    <source>
        <dbReference type="Proteomes" id="UP001195483"/>
    </source>
</evidence>
<protein>
    <submittedName>
        <fullName evidence="1">Uncharacterized protein</fullName>
    </submittedName>
</protein>
<gene>
    <name evidence="1" type="ORF">CHS0354_017057</name>
</gene>
<reference evidence="1" key="1">
    <citation type="journal article" date="2021" name="Genome Biol. Evol.">
        <title>A High-Quality Reference Genome for a Parasitic Bivalve with Doubly Uniparental Inheritance (Bivalvia: Unionida).</title>
        <authorList>
            <person name="Smith C.H."/>
        </authorList>
    </citation>
    <scope>NUCLEOTIDE SEQUENCE</scope>
    <source>
        <strain evidence="1">CHS0354</strain>
    </source>
</reference>
<dbReference type="EMBL" id="JAEAOA010001047">
    <property type="protein sequence ID" value="KAK3586414.1"/>
    <property type="molecule type" value="Genomic_DNA"/>
</dbReference>
<keyword evidence="2" id="KW-1185">Reference proteome</keyword>